<proteinExistence type="predicted"/>
<keyword evidence="2" id="KW-1185">Reference proteome</keyword>
<protein>
    <submittedName>
        <fullName evidence="1">Uncharacterized protein</fullName>
    </submittedName>
</protein>
<organism evidence="1 2">
    <name type="scientific">Trichonephila inaurata madagascariensis</name>
    <dbReference type="NCBI Taxonomy" id="2747483"/>
    <lineage>
        <taxon>Eukaryota</taxon>
        <taxon>Metazoa</taxon>
        <taxon>Ecdysozoa</taxon>
        <taxon>Arthropoda</taxon>
        <taxon>Chelicerata</taxon>
        <taxon>Arachnida</taxon>
        <taxon>Araneae</taxon>
        <taxon>Araneomorphae</taxon>
        <taxon>Entelegynae</taxon>
        <taxon>Araneoidea</taxon>
        <taxon>Nephilidae</taxon>
        <taxon>Trichonephila</taxon>
        <taxon>Trichonephila inaurata</taxon>
    </lineage>
</organism>
<name>A0A8X7CD28_9ARAC</name>
<evidence type="ECO:0000313" key="2">
    <source>
        <dbReference type="Proteomes" id="UP000886998"/>
    </source>
</evidence>
<dbReference type="Proteomes" id="UP000886998">
    <property type="component" value="Unassembled WGS sequence"/>
</dbReference>
<accession>A0A8X7CD28</accession>
<dbReference type="AlphaFoldDB" id="A0A8X7CD28"/>
<gene>
    <name evidence="1" type="ORF">TNIN_250311</name>
</gene>
<dbReference type="EMBL" id="BMAV01015465">
    <property type="protein sequence ID" value="GFY64893.1"/>
    <property type="molecule type" value="Genomic_DNA"/>
</dbReference>
<comment type="caution">
    <text evidence="1">The sequence shown here is derived from an EMBL/GenBank/DDBJ whole genome shotgun (WGS) entry which is preliminary data.</text>
</comment>
<reference evidence="1" key="1">
    <citation type="submission" date="2020-08" db="EMBL/GenBank/DDBJ databases">
        <title>Multicomponent nature underlies the extraordinary mechanical properties of spider dragline silk.</title>
        <authorList>
            <person name="Kono N."/>
            <person name="Nakamura H."/>
            <person name="Mori M."/>
            <person name="Yoshida Y."/>
            <person name="Ohtoshi R."/>
            <person name="Malay A.D."/>
            <person name="Moran D.A.P."/>
            <person name="Tomita M."/>
            <person name="Numata K."/>
            <person name="Arakawa K."/>
        </authorList>
    </citation>
    <scope>NUCLEOTIDE SEQUENCE</scope>
</reference>
<evidence type="ECO:0000313" key="1">
    <source>
        <dbReference type="EMBL" id="GFY64893.1"/>
    </source>
</evidence>
<sequence length="130" mass="14772">MGYSRVKRLQKGLLAFHSLRFISICTVASYGSSLDIILPPKRNPVSFLLFPQGIECLTAAYIRWVKRARRSSRSPQSVDSEQSSLENPHLLCEGFHSAGEDCFFHGESCNYWIGSLLAGGYFYFPPYRNR</sequence>